<feature type="transmembrane region" description="Helical" evidence="1">
    <location>
        <begin position="49"/>
        <end position="69"/>
    </location>
</feature>
<sequence>MGRLSFASHHHHVISPKPLVICCKSELLPMLHANPASRQRKRVALAIRIHFRFSYLSFYHFIIFTSINLWALELIHALAVSLVLRLTSATCYALQL</sequence>
<accession>A0A9P6JL03</accession>
<evidence type="ECO:0000256" key="1">
    <source>
        <dbReference type="SAM" id="Phobius"/>
    </source>
</evidence>
<keyword evidence="1" id="KW-0812">Transmembrane</keyword>
<gene>
    <name evidence="2" type="ORF">CPB83DRAFT_597637</name>
</gene>
<protein>
    <submittedName>
        <fullName evidence="2">Uncharacterized protein</fullName>
    </submittedName>
</protein>
<proteinExistence type="predicted"/>
<dbReference type="AlphaFoldDB" id="A0A9P6JL03"/>
<reference evidence="2" key="1">
    <citation type="submission" date="2020-11" db="EMBL/GenBank/DDBJ databases">
        <authorList>
            <consortium name="DOE Joint Genome Institute"/>
            <person name="Ahrendt S."/>
            <person name="Riley R."/>
            <person name="Andreopoulos W."/>
            <person name="Labutti K."/>
            <person name="Pangilinan J."/>
            <person name="Ruiz-Duenas F.J."/>
            <person name="Barrasa J.M."/>
            <person name="Sanchez-Garcia M."/>
            <person name="Camarero S."/>
            <person name="Miyauchi S."/>
            <person name="Serrano A."/>
            <person name="Linde D."/>
            <person name="Babiker R."/>
            <person name="Drula E."/>
            <person name="Ayuso-Fernandez I."/>
            <person name="Pacheco R."/>
            <person name="Padilla G."/>
            <person name="Ferreira P."/>
            <person name="Barriuso J."/>
            <person name="Kellner H."/>
            <person name="Castanera R."/>
            <person name="Alfaro M."/>
            <person name="Ramirez L."/>
            <person name="Pisabarro A.G."/>
            <person name="Kuo A."/>
            <person name="Tritt A."/>
            <person name="Lipzen A."/>
            <person name="He G."/>
            <person name="Yan M."/>
            <person name="Ng V."/>
            <person name="Cullen D."/>
            <person name="Martin F."/>
            <person name="Rosso M.-N."/>
            <person name="Henrissat B."/>
            <person name="Hibbett D."/>
            <person name="Martinez A.T."/>
            <person name="Grigoriev I.V."/>
        </authorList>
    </citation>
    <scope>NUCLEOTIDE SEQUENCE</scope>
    <source>
        <strain evidence="2">CBS 506.95</strain>
    </source>
</reference>
<keyword evidence="1" id="KW-0472">Membrane</keyword>
<dbReference type="EMBL" id="MU157894">
    <property type="protein sequence ID" value="KAF9524716.1"/>
    <property type="molecule type" value="Genomic_DNA"/>
</dbReference>
<comment type="caution">
    <text evidence="2">The sequence shown here is derived from an EMBL/GenBank/DDBJ whole genome shotgun (WGS) entry which is preliminary data.</text>
</comment>
<name>A0A9P6JL03_9AGAR</name>
<evidence type="ECO:0000313" key="3">
    <source>
        <dbReference type="Proteomes" id="UP000807306"/>
    </source>
</evidence>
<dbReference type="Proteomes" id="UP000807306">
    <property type="component" value="Unassembled WGS sequence"/>
</dbReference>
<keyword evidence="1" id="KW-1133">Transmembrane helix</keyword>
<keyword evidence="3" id="KW-1185">Reference proteome</keyword>
<evidence type="ECO:0000313" key="2">
    <source>
        <dbReference type="EMBL" id="KAF9524716.1"/>
    </source>
</evidence>
<organism evidence="2 3">
    <name type="scientific">Crepidotus variabilis</name>
    <dbReference type="NCBI Taxonomy" id="179855"/>
    <lineage>
        <taxon>Eukaryota</taxon>
        <taxon>Fungi</taxon>
        <taxon>Dikarya</taxon>
        <taxon>Basidiomycota</taxon>
        <taxon>Agaricomycotina</taxon>
        <taxon>Agaricomycetes</taxon>
        <taxon>Agaricomycetidae</taxon>
        <taxon>Agaricales</taxon>
        <taxon>Agaricineae</taxon>
        <taxon>Crepidotaceae</taxon>
        <taxon>Crepidotus</taxon>
    </lineage>
</organism>